<reference evidence="2 3" key="1">
    <citation type="submission" date="2013-11" db="EMBL/GenBank/DDBJ databases">
        <title>The Damaraland mole rat (Fukomys damarensis) genome and evolution of African mole rats.</title>
        <authorList>
            <person name="Gladyshev V.N."/>
            <person name="Fang X."/>
        </authorList>
    </citation>
    <scope>NUCLEOTIDE SEQUENCE [LARGE SCALE GENOMIC DNA]</scope>
    <source>
        <tissue evidence="2">Liver</tissue>
    </source>
</reference>
<dbReference type="Pfam" id="PF15164">
    <property type="entry name" value="WBS28"/>
    <property type="match status" value="1"/>
</dbReference>
<accession>A0A091DWM6</accession>
<evidence type="ECO:0000256" key="1">
    <source>
        <dbReference type="SAM" id="MobiDB-lite"/>
    </source>
</evidence>
<gene>
    <name evidence="2" type="ORF">H920_03132</name>
</gene>
<organism evidence="2 3">
    <name type="scientific">Fukomys damarensis</name>
    <name type="common">Damaraland mole rat</name>
    <name type="synonym">Cryptomys damarensis</name>
    <dbReference type="NCBI Taxonomy" id="885580"/>
    <lineage>
        <taxon>Eukaryota</taxon>
        <taxon>Metazoa</taxon>
        <taxon>Chordata</taxon>
        <taxon>Craniata</taxon>
        <taxon>Vertebrata</taxon>
        <taxon>Euteleostomi</taxon>
        <taxon>Mammalia</taxon>
        <taxon>Eutheria</taxon>
        <taxon>Euarchontoglires</taxon>
        <taxon>Glires</taxon>
        <taxon>Rodentia</taxon>
        <taxon>Hystricomorpha</taxon>
        <taxon>Bathyergidae</taxon>
        <taxon>Fukomys</taxon>
    </lineage>
</organism>
<dbReference type="eggNOG" id="ENOG502T0K9">
    <property type="taxonomic scope" value="Eukaryota"/>
</dbReference>
<dbReference type="PANTHER" id="PTHR37369">
    <property type="entry name" value="TRANSMEMBRANE PROTEIN 270"/>
    <property type="match status" value="1"/>
</dbReference>
<feature type="compositionally biased region" description="Low complexity" evidence="1">
    <location>
        <begin position="211"/>
        <end position="223"/>
    </location>
</feature>
<feature type="region of interest" description="Disordered" evidence="1">
    <location>
        <begin position="211"/>
        <end position="239"/>
    </location>
</feature>
<proteinExistence type="predicted"/>
<protein>
    <submittedName>
        <fullName evidence="2">Williams-Beuren syndrome chromosomal region 28 protein like protein</fullName>
    </submittedName>
</protein>
<dbReference type="PANTHER" id="PTHR37369:SF1">
    <property type="entry name" value="TRANSMEMBRANE PROTEIN 270"/>
    <property type="match status" value="1"/>
</dbReference>
<dbReference type="InterPro" id="IPR029166">
    <property type="entry name" value="WBS28"/>
</dbReference>
<dbReference type="AlphaFoldDB" id="A0A091DWM6"/>
<name>A0A091DWM6_FUKDA</name>
<dbReference type="Proteomes" id="UP000028990">
    <property type="component" value="Unassembled WGS sequence"/>
</dbReference>
<sequence length="239" mass="26377">MEAMAQGRSSLPEVLMQVIRLWVLLVQNRMHLYRLLLLKIALFQGWVRGLSLEARGPCPCPVPTHQCPGGALWTGLALLLWVPWLARAAGMGCARALLLALRCLGICKWPGLCVTSWTGLLRSCLHSLMLVALLSLLLAWRLFQKAQCFLGWLPCQALLGSRTVLELLALLRCLFWHLAYLVTWTTCLASHLLQAAFEHTAQLARVQEASGPLSGSPLPASSSTLESWPLLQEPGSPRQ</sequence>
<evidence type="ECO:0000313" key="2">
    <source>
        <dbReference type="EMBL" id="KFO35502.1"/>
    </source>
</evidence>
<dbReference type="EMBL" id="KN121778">
    <property type="protein sequence ID" value="KFO35502.1"/>
    <property type="molecule type" value="Genomic_DNA"/>
</dbReference>
<keyword evidence="3" id="KW-1185">Reference proteome</keyword>
<evidence type="ECO:0000313" key="3">
    <source>
        <dbReference type="Proteomes" id="UP000028990"/>
    </source>
</evidence>